<evidence type="ECO:0000256" key="5">
    <source>
        <dbReference type="ARBA" id="ARBA00022989"/>
    </source>
</evidence>
<comment type="similarity">
    <text evidence="8">Belongs to the PpiD chaperone family.</text>
</comment>
<protein>
    <recommendedName>
        <fullName evidence="9">Periplasmic chaperone PpiD</fullName>
    </recommendedName>
    <alternativeName>
        <fullName evidence="10">Periplasmic folding chaperone</fullName>
    </alternativeName>
</protein>
<dbReference type="Pfam" id="PF13623">
    <property type="entry name" value="SurA_N_2"/>
    <property type="match status" value="1"/>
</dbReference>
<dbReference type="InterPro" id="IPR027304">
    <property type="entry name" value="Trigger_fact/SurA_dom_sf"/>
</dbReference>
<evidence type="ECO:0000256" key="3">
    <source>
        <dbReference type="ARBA" id="ARBA00022519"/>
    </source>
</evidence>
<evidence type="ECO:0000256" key="10">
    <source>
        <dbReference type="ARBA" id="ARBA00042775"/>
    </source>
</evidence>
<keyword evidence="5" id="KW-1133">Transmembrane helix</keyword>
<comment type="caution">
    <text evidence="13">The sequence shown here is derived from an EMBL/GenBank/DDBJ whole genome shotgun (WGS) entry which is preliminary data.</text>
</comment>
<dbReference type="PROSITE" id="PS50198">
    <property type="entry name" value="PPIC_PPIASE_2"/>
    <property type="match status" value="1"/>
</dbReference>
<dbReference type="PANTHER" id="PTHR47529">
    <property type="entry name" value="PEPTIDYL-PROLYL CIS-TRANS ISOMERASE D"/>
    <property type="match status" value="1"/>
</dbReference>
<comment type="subcellular location">
    <subcellularLocation>
        <location evidence="1">Cell inner membrane</location>
        <topology evidence="1">Single-pass type II membrane protein</topology>
        <orientation evidence="1">Periplasmic side</orientation>
    </subcellularLocation>
</comment>
<keyword evidence="2" id="KW-1003">Cell membrane</keyword>
<evidence type="ECO:0000256" key="6">
    <source>
        <dbReference type="ARBA" id="ARBA00023136"/>
    </source>
</evidence>
<evidence type="ECO:0000313" key="14">
    <source>
        <dbReference type="Proteomes" id="UP000321580"/>
    </source>
</evidence>
<dbReference type="Proteomes" id="UP000321580">
    <property type="component" value="Unassembled WGS sequence"/>
</dbReference>
<evidence type="ECO:0000256" key="4">
    <source>
        <dbReference type="ARBA" id="ARBA00022692"/>
    </source>
</evidence>
<evidence type="ECO:0000256" key="8">
    <source>
        <dbReference type="ARBA" id="ARBA00038408"/>
    </source>
</evidence>
<proteinExistence type="inferred from homology"/>
<gene>
    <name evidence="13" type="ORF">FRY97_07110</name>
</gene>
<evidence type="ECO:0000256" key="2">
    <source>
        <dbReference type="ARBA" id="ARBA00022475"/>
    </source>
</evidence>
<sequence>MALISKIRKNSWLLVVLIALGLVGFIVMDMTSGQQSVFGSSQTILADIEGKKLDWNKFYRTEQLLYGNSGGDVYSRRSQLWNYFVEEALVQEEAEALGLGVSKEELLDLQFGVNPSPVIRQRFQNPQTGQVDFQQLNQIKTAIEDGSIADDPRMVSYWAHQEKEIIKDRLQSKINGMVSKAIYTPTWMAEMGHNEQNMPINFAFVKVPFDEIDNTEVSLSDADYEAYLKENKARYTTEEETRRLEYLVFNVAPTAKDSAALRTKVAELIPEFKAAADDSAFTARNYGVPPTTYLTKEQLTPVVADTVMNMAEGDVYGPYIDGSFYKAVKVVDRRMMADSADSRHILIQAQAPQQFTQAKKTIDSLENLLLTQGASFDSLAMQFSQDGGSAANGGKYEGTTPGQFVPEYNDVLFVTGKIGEYYKVQTSYGWHLIEVLKRSASATPRVKVAFLQEAIVPSEDTQKDIEAEVLAFIGENRDLETLRQSAVERGMSIQTSRGLKRNDFAIGELGTGQASRDLIRWAFNAGVGEVSPELYGYQDAVQYYTNKYVVAGLVAKQQAGLPSVANIKSEIEQLVMNKKKGEMIKSKISGSDLGSIAQQFGTKVDTARSVNFNATFIPNVGVESKVIGEAFSLEQGQTSEPVIGQSGVFVLQVMSKPTASQPNNIPQLRRNMANPVRQQVPGQLIQAMKKNASIEDNRSRFY</sequence>
<evidence type="ECO:0000256" key="11">
    <source>
        <dbReference type="PROSITE-ProRule" id="PRU00278"/>
    </source>
</evidence>
<name>A0A5C6RS50_9BACT</name>
<dbReference type="RefSeq" id="WP_147166755.1">
    <property type="nucleotide sequence ID" value="NZ_VOOR01000011.1"/>
</dbReference>
<dbReference type="InterPro" id="IPR052029">
    <property type="entry name" value="PpiD_chaperone"/>
</dbReference>
<keyword evidence="6" id="KW-0472">Membrane</keyword>
<accession>A0A5C6RS50</accession>
<keyword evidence="4" id="KW-0812">Transmembrane</keyword>
<keyword evidence="7" id="KW-0143">Chaperone</keyword>
<feature type="domain" description="PpiC" evidence="12">
    <location>
        <begin position="337"/>
        <end position="437"/>
    </location>
</feature>
<organism evidence="13 14">
    <name type="scientific">Phaeodactylibacter luteus</name>
    <dbReference type="NCBI Taxonomy" id="1564516"/>
    <lineage>
        <taxon>Bacteria</taxon>
        <taxon>Pseudomonadati</taxon>
        <taxon>Bacteroidota</taxon>
        <taxon>Saprospiria</taxon>
        <taxon>Saprospirales</taxon>
        <taxon>Haliscomenobacteraceae</taxon>
        <taxon>Phaeodactylibacter</taxon>
    </lineage>
</organism>
<dbReference type="GO" id="GO:0003755">
    <property type="term" value="F:peptidyl-prolyl cis-trans isomerase activity"/>
    <property type="evidence" value="ECO:0007669"/>
    <property type="project" value="UniProtKB-KW"/>
</dbReference>
<dbReference type="OrthoDB" id="9812372at2"/>
<dbReference type="SUPFAM" id="SSF54534">
    <property type="entry name" value="FKBP-like"/>
    <property type="match status" value="1"/>
</dbReference>
<reference evidence="13 14" key="1">
    <citation type="submission" date="2019-08" db="EMBL/GenBank/DDBJ databases">
        <title>Genome of Phaeodactylibacter luteus.</title>
        <authorList>
            <person name="Bowman J.P."/>
        </authorList>
    </citation>
    <scope>NUCLEOTIDE SEQUENCE [LARGE SCALE GENOMIC DNA]</scope>
    <source>
        <strain evidence="13 14">KCTC 42180</strain>
    </source>
</reference>
<dbReference type="SUPFAM" id="SSF109998">
    <property type="entry name" value="Triger factor/SurA peptide-binding domain-like"/>
    <property type="match status" value="1"/>
</dbReference>
<keyword evidence="3" id="KW-0997">Cell inner membrane</keyword>
<dbReference type="InterPro" id="IPR046357">
    <property type="entry name" value="PPIase_dom_sf"/>
</dbReference>
<evidence type="ECO:0000313" key="13">
    <source>
        <dbReference type="EMBL" id="TXB64460.1"/>
    </source>
</evidence>
<evidence type="ECO:0000256" key="9">
    <source>
        <dbReference type="ARBA" id="ARBA00040743"/>
    </source>
</evidence>
<keyword evidence="14" id="KW-1185">Reference proteome</keyword>
<dbReference type="PANTHER" id="PTHR47529:SF1">
    <property type="entry name" value="PERIPLASMIC CHAPERONE PPID"/>
    <property type="match status" value="1"/>
</dbReference>
<keyword evidence="11" id="KW-0697">Rotamase</keyword>
<dbReference type="Gene3D" id="3.10.50.40">
    <property type="match status" value="1"/>
</dbReference>
<dbReference type="AlphaFoldDB" id="A0A5C6RS50"/>
<keyword evidence="11" id="KW-0413">Isomerase</keyword>
<dbReference type="Pfam" id="PF13616">
    <property type="entry name" value="Rotamase_3"/>
    <property type="match status" value="1"/>
</dbReference>
<evidence type="ECO:0000259" key="12">
    <source>
        <dbReference type="PROSITE" id="PS50198"/>
    </source>
</evidence>
<evidence type="ECO:0000256" key="1">
    <source>
        <dbReference type="ARBA" id="ARBA00004382"/>
    </source>
</evidence>
<dbReference type="GO" id="GO:0005886">
    <property type="term" value="C:plasma membrane"/>
    <property type="evidence" value="ECO:0007669"/>
    <property type="project" value="UniProtKB-SubCell"/>
</dbReference>
<dbReference type="EMBL" id="VOOR01000011">
    <property type="protein sequence ID" value="TXB64460.1"/>
    <property type="molecule type" value="Genomic_DNA"/>
</dbReference>
<dbReference type="InterPro" id="IPR000297">
    <property type="entry name" value="PPIase_PpiC"/>
</dbReference>
<evidence type="ECO:0000256" key="7">
    <source>
        <dbReference type="ARBA" id="ARBA00023186"/>
    </source>
</evidence>